<gene>
    <name evidence="1" type="ORF">ACFQT0_18985</name>
</gene>
<accession>A0ABW2UAG1</accession>
<organism evidence="1 2">
    <name type="scientific">Hymenobacter humi</name>
    <dbReference type="NCBI Taxonomy" id="1411620"/>
    <lineage>
        <taxon>Bacteria</taxon>
        <taxon>Pseudomonadati</taxon>
        <taxon>Bacteroidota</taxon>
        <taxon>Cytophagia</taxon>
        <taxon>Cytophagales</taxon>
        <taxon>Hymenobacteraceae</taxon>
        <taxon>Hymenobacter</taxon>
    </lineage>
</organism>
<proteinExistence type="predicted"/>
<dbReference type="Pfam" id="PF19420">
    <property type="entry name" value="DDAH_eukar"/>
    <property type="match status" value="1"/>
</dbReference>
<evidence type="ECO:0000313" key="2">
    <source>
        <dbReference type="Proteomes" id="UP001596513"/>
    </source>
</evidence>
<dbReference type="Proteomes" id="UP001596513">
    <property type="component" value="Unassembled WGS sequence"/>
</dbReference>
<comment type="caution">
    <text evidence="1">The sequence shown here is derived from an EMBL/GenBank/DDBJ whole genome shotgun (WGS) entry which is preliminary data.</text>
</comment>
<evidence type="ECO:0000313" key="1">
    <source>
        <dbReference type="EMBL" id="MFC7669205.1"/>
    </source>
</evidence>
<keyword evidence="2" id="KW-1185">Reference proteome</keyword>
<sequence length="53" mass="5582">MSQSACTALTAAQKHTLERYCELLPLAITTIETIGGGSARCMLAEVFLPAAVQ</sequence>
<reference evidence="2" key="1">
    <citation type="journal article" date="2019" name="Int. J. Syst. Evol. Microbiol.">
        <title>The Global Catalogue of Microorganisms (GCM) 10K type strain sequencing project: providing services to taxonomists for standard genome sequencing and annotation.</title>
        <authorList>
            <consortium name="The Broad Institute Genomics Platform"/>
            <consortium name="The Broad Institute Genome Sequencing Center for Infectious Disease"/>
            <person name="Wu L."/>
            <person name="Ma J."/>
        </authorList>
    </citation>
    <scope>NUCLEOTIDE SEQUENCE [LARGE SCALE GENOMIC DNA]</scope>
    <source>
        <strain evidence="2">JCM 19635</strain>
    </source>
</reference>
<dbReference type="RefSeq" id="WP_380206080.1">
    <property type="nucleotide sequence ID" value="NZ_JBHTEK010000001.1"/>
</dbReference>
<name>A0ABW2UAG1_9BACT</name>
<protein>
    <submittedName>
        <fullName evidence="1">Arginine deiminase-related protein</fullName>
    </submittedName>
</protein>
<dbReference type="EMBL" id="JBHTEK010000001">
    <property type="protein sequence ID" value="MFC7669205.1"/>
    <property type="molecule type" value="Genomic_DNA"/>
</dbReference>